<proteinExistence type="inferred from homology"/>
<comment type="similarity">
    <text evidence="2 6">Belongs to the BI1 family.</text>
</comment>
<feature type="transmembrane region" description="Helical" evidence="6">
    <location>
        <begin position="105"/>
        <end position="123"/>
    </location>
</feature>
<dbReference type="CDD" id="cd10432">
    <property type="entry name" value="BI-1-like_bacterial"/>
    <property type="match status" value="1"/>
</dbReference>
<dbReference type="GO" id="GO:0005886">
    <property type="term" value="C:plasma membrane"/>
    <property type="evidence" value="ECO:0007669"/>
    <property type="project" value="TreeGrafter"/>
</dbReference>
<feature type="transmembrane region" description="Helical" evidence="6">
    <location>
        <begin position="185"/>
        <end position="203"/>
    </location>
</feature>
<accession>A0A418WET4</accession>
<feature type="transmembrane region" description="Helical" evidence="6">
    <location>
        <begin position="224"/>
        <end position="247"/>
    </location>
</feature>
<feature type="transmembrane region" description="Helical" evidence="6">
    <location>
        <begin position="129"/>
        <end position="149"/>
    </location>
</feature>
<dbReference type="OrthoDB" id="9793828at2"/>
<evidence type="ECO:0000256" key="3">
    <source>
        <dbReference type="ARBA" id="ARBA00022692"/>
    </source>
</evidence>
<dbReference type="AlphaFoldDB" id="A0A418WET4"/>
<feature type="transmembrane region" description="Helical" evidence="6">
    <location>
        <begin position="73"/>
        <end position="93"/>
    </location>
</feature>
<dbReference type="InterPro" id="IPR006214">
    <property type="entry name" value="Bax_inhibitor_1-related"/>
</dbReference>
<sequence length="250" mass="26819">MADLNRYPYGTAAAGSQTAAASYDAGLRSYMLRVYQFMMVATGLSGVTAWLVANTGLREVFFAYNPAVGAWGATGLGLIAMFAPIGLVLLFSFRLSKMSASSAQGVFWAYAALTGISIASILLNFTGESVARVFFIAAAMFGGMSVWGYTTKRSLTGMGSFLFMGLIGILVASLVNIFLGSAMVHWVISVIGVIVFAGFTAYDTQQIKEMYAADDSGEVSTKKAVFGALRLYLDFINLFIMLIQLFGQRE</sequence>
<reference evidence="7 8" key="1">
    <citation type="submission" date="2018-09" db="EMBL/GenBank/DDBJ databases">
        <authorList>
            <person name="Zhu H."/>
        </authorList>
    </citation>
    <scope>NUCLEOTIDE SEQUENCE [LARGE SCALE GENOMIC DNA]</scope>
    <source>
        <strain evidence="7 8">K1W22B-8</strain>
    </source>
</reference>
<dbReference type="Proteomes" id="UP000284605">
    <property type="component" value="Unassembled WGS sequence"/>
</dbReference>
<name>A0A418WET4_9PROT</name>
<evidence type="ECO:0000256" key="1">
    <source>
        <dbReference type="ARBA" id="ARBA00004141"/>
    </source>
</evidence>
<evidence type="ECO:0000313" key="7">
    <source>
        <dbReference type="EMBL" id="RJF88541.1"/>
    </source>
</evidence>
<evidence type="ECO:0000256" key="5">
    <source>
        <dbReference type="ARBA" id="ARBA00023136"/>
    </source>
</evidence>
<comment type="caution">
    <text evidence="7">The sequence shown here is derived from an EMBL/GenBank/DDBJ whole genome shotgun (WGS) entry which is preliminary data.</text>
</comment>
<keyword evidence="8" id="KW-1185">Reference proteome</keyword>
<dbReference type="PANTHER" id="PTHR23291:SF50">
    <property type="entry name" value="PROTEIN LIFEGUARD 4"/>
    <property type="match status" value="1"/>
</dbReference>
<feature type="transmembrane region" description="Helical" evidence="6">
    <location>
        <begin position="161"/>
        <end position="179"/>
    </location>
</feature>
<evidence type="ECO:0000256" key="4">
    <source>
        <dbReference type="ARBA" id="ARBA00022989"/>
    </source>
</evidence>
<comment type="subcellular location">
    <subcellularLocation>
        <location evidence="1">Membrane</location>
        <topology evidence="1">Multi-pass membrane protein</topology>
    </subcellularLocation>
</comment>
<protein>
    <submittedName>
        <fullName evidence="7">Bax inhibitor-1/YccA family protein</fullName>
    </submittedName>
</protein>
<gene>
    <name evidence="7" type="ORF">D3874_17285</name>
</gene>
<dbReference type="RefSeq" id="WP_119779176.1">
    <property type="nucleotide sequence ID" value="NZ_QYUK01000011.1"/>
</dbReference>
<keyword evidence="3 6" id="KW-0812">Transmembrane</keyword>
<evidence type="ECO:0000313" key="8">
    <source>
        <dbReference type="Proteomes" id="UP000284605"/>
    </source>
</evidence>
<evidence type="ECO:0000256" key="2">
    <source>
        <dbReference type="ARBA" id="ARBA00010350"/>
    </source>
</evidence>
<evidence type="ECO:0000256" key="6">
    <source>
        <dbReference type="RuleBase" id="RU004379"/>
    </source>
</evidence>
<dbReference type="EMBL" id="QYUK01000011">
    <property type="protein sequence ID" value="RJF88541.1"/>
    <property type="molecule type" value="Genomic_DNA"/>
</dbReference>
<dbReference type="Pfam" id="PF01027">
    <property type="entry name" value="Bax1-I"/>
    <property type="match status" value="1"/>
</dbReference>
<dbReference type="PANTHER" id="PTHR23291">
    <property type="entry name" value="BAX INHIBITOR-RELATED"/>
    <property type="match status" value="1"/>
</dbReference>
<feature type="transmembrane region" description="Helical" evidence="6">
    <location>
        <begin position="34"/>
        <end position="53"/>
    </location>
</feature>
<keyword evidence="4 6" id="KW-1133">Transmembrane helix</keyword>
<organism evidence="7 8">
    <name type="scientific">Oleomonas cavernae</name>
    <dbReference type="NCBI Taxonomy" id="2320859"/>
    <lineage>
        <taxon>Bacteria</taxon>
        <taxon>Pseudomonadati</taxon>
        <taxon>Pseudomonadota</taxon>
        <taxon>Alphaproteobacteria</taxon>
        <taxon>Acetobacterales</taxon>
        <taxon>Acetobacteraceae</taxon>
        <taxon>Oleomonas</taxon>
    </lineage>
</organism>
<keyword evidence="5 6" id="KW-0472">Membrane</keyword>